<accession>A0AAD8SEC0</accession>
<feature type="compositionally biased region" description="Pro residues" evidence="1">
    <location>
        <begin position="13"/>
        <end position="24"/>
    </location>
</feature>
<evidence type="ECO:0000313" key="2">
    <source>
        <dbReference type="EMBL" id="KAK1650063.1"/>
    </source>
</evidence>
<comment type="caution">
    <text evidence="2">The sequence shown here is derived from an EMBL/GenBank/DDBJ whole genome shotgun (WGS) entry which is preliminary data.</text>
</comment>
<gene>
    <name evidence="2" type="ORF">QYE76_067868</name>
</gene>
<evidence type="ECO:0000256" key="1">
    <source>
        <dbReference type="SAM" id="MobiDB-lite"/>
    </source>
</evidence>
<dbReference type="AlphaFoldDB" id="A0AAD8SEC0"/>
<name>A0AAD8SEC0_LOLMU</name>
<proteinExistence type="predicted"/>
<dbReference type="PANTHER" id="PTHR31286:SF166">
    <property type="entry name" value="OS01G0177800 PROTEIN"/>
    <property type="match status" value="1"/>
</dbReference>
<feature type="region of interest" description="Disordered" evidence="1">
    <location>
        <begin position="1"/>
        <end position="59"/>
    </location>
</feature>
<sequence length="360" mass="40080">MEDKTASKLAPLTAPPQATPPALPPTMAVKSVAPAANPDGSATRARPTPRGDISRGEGLLAGGDFHGRLRRIARKIAANPKAVGALLEGVDGADHLSSEIAEMRRKAIKILIEGKSVKQALVEGSMVEKSIGEKRFLIVLGSEGDLKHILNPWLYQNDAFLVAEYDGISSAQKIPINIMPIWIRILDLPIPMMTQSWGEKTGRKFLGQVREVGKDNHGHVWASFLRLRIEHDVEQPIKRWIPLADKEGSKPKRYEVKYEGAPHFCFFCGIFGHNERSCLLPEEEKIVKYCEEQHASPFRHIENRSYYVPADEKRIKSCLHFSPASSWWKCAPEIVDEDEEEGKSMPAQIQEVLATAVTIL</sequence>
<organism evidence="2 3">
    <name type="scientific">Lolium multiflorum</name>
    <name type="common">Italian ryegrass</name>
    <name type="synonym">Lolium perenne subsp. multiflorum</name>
    <dbReference type="NCBI Taxonomy" id="4521"/>
    <lineage>
        <taxon>Eukaryota</taxon>
        <taxon>Viridiplantae</taxon>
        <taxon>Streptophyta</taxon>
        <taxon>Embryophyta</taxon>
        <taxon>Tracheophyta</taxon>
        <taxon>Spermatophyta</taxon>
        <taxon>Magnoliopsida</taxon>
        <taxon>Liliopsida</taxon>
        <taxon>Poales</taxon>
        <taxon>Poaceae</taxon>
        <taxon>BOP clade</taxon>
        <taxon>Pooideae</taxon>
        <taxon>Poodae</taxon>
        <taxon>Poeae</taxon>
        <taxon>Poeae Chloroplast Group 2 (Poeae type)</taxon>
        <taxon>Loliodinae</taxon>
        <taxon>Loliinae</taxon>
        <taxon>Lolium</taxon>
    </lineage>
</organism>
<evidence type="ECO:0008006" key="4">
    <source>
        <dbReference type="Google" id="ProtNLM"/>
    </source>
</evidence>
<keyword evidence="3" id="KW-1185">Reference proteome</keyword>
<evidence type="ECO:0000313" key="3">
    <source>
        <dbReference type="Proteomes" id="UP001231189"/>
    </source>
</evidence>
<dbReference type="PANTHER" id="PTHR31286">
    <property type="entry name" value="GLYCINE-RICH CELL WALL STRUCTURAL PROTEIN 1.8-LIKE"/>
    <property type="match status" value="1"/>
</dbReference>
<reference evidence="2" key="1">
    <citation type="submission" date="2023-07" db="EMBL/GenBank/DDBJ databases">
        <title>A chromosome-level genome assembly of Lolium multiflorum.</title>
        <authorList>
            <person name="Chen Y."/>
            <person name="Copetti D."/>
            <person name="Kolliker R."/>
            <person name="Studer B."/>
        </authorList>
    </citation>
    <scope>NUCLEOTIDE SEQUENCE</scope>
    <source>
        <strain evidence="2">02402/16</strain>
        <tissue evidence="2">Leaf</tissue>
    </source>
</reference>
<dbReference type="EMBL" id="JAUUTY010000004">
    <property type="protein sequence ID" value="KAK1650063.1"/>
    <property type="molecule type" value="Genomic_DNA"/>
</dbReference>
<dbReference type="Proteomes" id="UP001231189">
    <property type="component" value="Unassembled WGS sequence"/>
</dbReference>
<protein>
    <recommendedName>
        <fullName evidence="4">CCHC-type domain-containing protein</fullName>
    </recommendedName>
</protein>
<dbReference type="InterPro" id="IPR040256">
    <property type="entry name" value="At4g02000-like"/>
</dbReference>